<evidence type="ECO:0000313" key="4">
    <source>
        <dbReference type="EMBL" id="CAB3265154.1"/>
    </source>
</evidence>
<dbReference type="CDD" id="cd02859">
    <property type="entry name" value="E_set_AMPKbeta_like_N"/>
    <property type="match status" value="1"/>
</dbReference>
<feature type="compositionally biased region" description="Polar residues" evidence="2">
    <location>
        <begin position="215"/>
        <end position="227"/>
    </location>
</feature>
<dbReference type="EMBL" id="LR789292">
    <property type="protein sequence ID" value="CAB3265154.1"/>
    <property type="molecule type" value="mRNA"/>
</dbReference>
<gene>
    <name evidence="4" type="primary">Prkab1-002</name>
</gene>
<evidence type="ECO:0000259" key="3">
    <source>
        <dbReference type="Pfam" id="PF16561"/>
    </source>
</evidence>
<accession>A0A6F9DNZ6</accession>
<dbReference type="InterPro" id="IPR032640">
    <property type="entry name" value="AMPK1_CBM"/>
</dbReference>
<name>A0A6F9DNZ6_9ASCI</name>
<dbReference type="Pfam" id="PF16561">
    <property type="entry name" value="AMPK1_CBM"/>
    <property type="match status" value="1"/>
</dbReference>
<reference evidence="4" key="1">
    <citation type="submission" date="2020-04" db="EMBL/GenBank/DDBJ databases">
        <authorList>
            <person name="Neveu A P."/>
        </authorList>
    </citation>
    <scope>NUCLEOTIDE SEQUENCE</scope>
    <source>
        <tissue evidence="4">Whole embryo</tissue>
    </source>
</reference>
<evidence type="ECO:0000256" key="1">
    <source>
        <dbReference type="ARBA" id="ARBA00025180"/>
    </source>
</evidence>
<dbReference type="SUPFAM" id="SSF81296">
    <property type="entry name" value="E set domains"/>
    <property type="match status" value="1"/>
</dbReference>
<organism evidence="4">
    <name type="scientific">Phallusia mammillata</name>
    <dbReference type="NCBI Taxonomy" id="59560"/>
    <lineage>
        <taxon>Eukaryota</taxon>
        <taxon>Metazoa</taxon>
        <taxon>Chordata</taxon>
        <taxon>Tunicata</taxon>
        <taxon>Ascidiacea</taxon>
        <taxon>Phlebobranchia</taxon>
        <taxon>Ascidiidae</taxon>
        <taxon>Phallusia</taxon>
    </lineage>
</organism>
<dbReference type="InterPro" id="IPR014756">
    <property type="entry name" value="Ig_E-set"/>
</dbReference>
<dbReference type="InterPro" id="IPR013783">
    <property type="entry name" value="Ig-like_fold"/>
</dbReference>
<proteinExistence type="evidence at transcript level"/>
<dbReference type="AlphaFoldDB" id="A0A6F9DNZ6"/>
<feature type="region of interest" description="Disordered" evidence="2">
    <location>
        <begin position="378"/>
        <end position="417"/>
    </location>
</feature>
<feature type="compositionally biased region" description="Basic and acidic residues" evidence="2">
    <location>
        <begin position="324"/>
        <end position="333"/>
    </location>
</feature>
<dbReference type="GO" id="GO:0016301">
    <property type="term" value="F:kinase activity"/>
    <property type="evidence" value="ECO:0007669"/>
    <property type="project" value="UniProtKB-KW"/>
</dbReference>
<feature type="domain" description="AMP-activated protein kinase glycogen-binding" evidence="3">
    <location>
        <begin position="699"/>
        <end position="782"/>
    </location>
</feature>
<feature type="region of interest" description="Disordered" evidence="2">
    <location>
        <begin position="306"/>
        <end position="362"/>
    </location>
</feature>
<evidence type="ECO:0000256" key="2">
    <source>
        <dbReference type="SAM" id="MobiDB-lite"/>
    </source>
</evidence>
<protein>
    <submittedName>
        <fullName evidence="4">5'-AMP-activated protein kinase subunit beta-1</fullName>
    </submittedName>
</protein>
<comment type="function">
    <text evidence="1">Non-catalytic subunit of AMP-activated protein kinase (AMPK), an energy sensor protein kinase that plays a key role in regulating cellular energy metabolism. In response to reduction of intracellular ATP levels, AMPK activates energy-producing pathways and inhibits energy-consuming processes: inhibits protein, carbohydrate and lipid biosynthesis, as well as cell growth and proliferation. AMPK acts via direct phosphorylation of metabolic enzymes, and by longer-term effects via phosphorylation of transcription regulators. Also acts as a regulator of cellular polarity by remodeling the actin cytoskeleton; probably by indirectly activating myosin. Beta non-catalytic subunit acts as a scaffold on which the AMPK complex assembles, via its C-terminus that bridges alpha (PRKAA1 or PRKAA2) and gamma subunits (PRKAG1, PRKAG2 or PRKAG3).</text>
</comment>
<keyword evidence="4" id="KW-0418">Kinase</keyword>
<feature type="compositionally biased region" description="Polar residues" evidence="2">
    <location>
        <begin position="344"/>
        <end position="355"/>
    </location>
</feature>
<keyword evidence="4" id="KW-0808">Transferase</keyword>
<feature type="compositionally biased region" description="Basic and acidic residues" evidence="2">
    <location>
        <begin position="382"/>
        <end position="392"/>
    </location>
</feature>
<sequence length="785" mass="85780">MGSLISRIAISVLRFFHLAPLPEIEQSESSSPSALPPAMQTKSVVRRKYVAEEVTVTNTENHPLIEKATDEFESDCFNRLSSCQDPCGTSLLKTDEASTFREITSTNQASRNKTMLLTESSDSTPTKTDTSSYNAAFDKACTGHKYNGKENGRFVKIQSGCESSCADDNLKGAASIGSCGVSKSYKNIREEIKAEIIPGNVKPDTPCPNITYVNGENHNRQSLSNTAQDRHRTLAQKEQAGCTSEHTPVDKAQKCSNATTGSDQSRNEGQMEVTERLNGQCHDSKRPGRDFFRCALRDNLCSEFNSGAENGGKDHTGLNGESSPSRDDSDLHTIVKSGRRSLQHVVNKSSPRTSKGGNGMSDFANKVRVLQGENVENGASKHVQEEPQRQGDIKNPPSVHVMPNSDKENSLTRAKNNDSAVKKVDVADCNVAVFKETESVVPTKEFSPTEICTPNVQTDLNLPTSNGNPVVERHLETDFGFETNAVNTLLDNPGTKFVESKSVVQKSHFGKETFADSQVFPHTAEEHNPVASDEKVCVQSVNEKAVLNDPAVNGNNTKYPVRNKSNLSANDVALNKDSIANDLLQTNGERSGYEDVDTNDIPHKGQAYSVTLLTDENGIMGKENKVSGESATTSEITCPSDVSNDEIELKVLSHKAGNPIQNTDNVISGVEKVENTENPQESSVNQSESCTKEIHAVRKVTWKGEADRVEVTGSWVDWDKLIPLQLVDPEENIWQSDIPLSSSNDDHSVEMKFVVDSEWLTSADMATVTNGVGTMNNVIYLDREE</sequence>
<feature type="region of interest" description="Disordered" evidence="2">
    <location>
        <begin position="215"/>
        <end position="284"/>
    </location>
</feature>
<feature type="compositionally biased region" description="Polar residues" evidence="2">
    <location>
        <begin position="254"/>
        <end position="268"/>
    </location>
</feature>
<dbReference type="Gene3D" id="2.60.40.10">
    <property type="entry name" value="Immunoglobulins"/>
    <property type="match status" value="1"/>
</dbReference>